<dbReference type="PANTHER" id="PTHR48055">
    <property type="entry name" value="LEUCINE-RICH REPEAT RECEPTOR PROTEIN KINASE EMS1"/>
    <property type="match status" value="1"/>
</dbReference>
<dbReference type="GO" id="GO:0016020">
    <property type="term" value="C:membrane"/>
    <property type="evidence" value="ECO:0007669"/>
    <property type="project" value="TreeGrafter"/>
</dbReference>
<evidence type="ECO:0000259" key="1">
    <source>
        <dbReference type="PROSITE" id="PS50011"/>
    </source>
</evidence>
<proteinExistence type="predicted"/>
<dbReference type="OrthoDB" id="9801841at2"/>
<dbReference type="GO" id="GO:0005524">
    <property type="term" value="F:ATP binding"/>
    <property type="evidence" value="ECO:0007669"/>
    <property type="project" value="InterPro"/>
</dbReference>
<dbReference type="EMBL" id="VORZ01000001">
    <property type="protein sequence ID" value="TXD98263.1"/>
    <property type="molecule type" value="Genomic_DNA"/>
</dbReference>
<protein>
    <submittedName>
        <fullName evidence="2">Serine/threonine protein kinase</fullName>
    </submittedName>
</protein>
<dbReference type="InterPro" id="IPR000719">
    <property type="entry name" value="Prot_kinase_dom"/>
</dbReference>
<dbReference type="AlphaFoldDB" id="A0A5C7ABN9"/>
<keyword evidence="2" id="KW-0808">Transferase</keyword>
<dbReference type="RefSeq" id="WP_147222556.1">
    <property type="nucleotide sequence ID" value="NZ_CAJGYY010000001.1"/>
</dbReference>
<dbReference type="InterPro" id="IPR051564">
    <property type="entry name" value="LRR_receptor-like_kinase"/>
</dbReference>
<reference evidence="2 3" key="1">
    <citation type="submission" date="2019-08" db="EMBL/GenBank/DDBJ databases">
        <title>Genome sequence of Psychrobacter frigidicola ACAM304 (type strain).</title>
        <authorList>
            <person name="Bowman J.P."/>
        </authorList>
    </citation>
    <scope>NUCLEOTIDE SEQUENCE [LARGE SCALE GENOMIC DNA]</scope>
    <source>
        <strain evidence="2 3">ACAM 304</strain>
    </source>
</reference>
<keyword evidence="3" id="KW-1185">Reference proteome</keyword>
<sequence>MKDTSHDLQAQALTILPVLTEALLTVHYHKISHQRMSQSSQVESYSYQGLTCAQHPKFGSVMIKWSLVSGTDDANSSIFNQGTSDLGHEITVLQTLDESLSTQAQHNTANLISITPPILAYDTLKISVLNQHHLTILVMPYYPNGSLTRWLKDKESPLLSVYQKQQFIIEVAHLITNLHREGWLHNDIKPSNILLDNFLSNSVDNGSTAPRLLLTDFALAQRLDDNSNVRSAGTPAYRAPELWQGRSATQQSDIYAFGVMMYEILTGKRPFKIIPQSNEPLKDWAIEHCQRSISALPKEYCCYQNIINKTLAKRAEQRYKNMEEVLLDLKVLLIILIKRLN</sequence>
<dbReference type="InterPro" id="IPR011009">
    <property type="entry name" value="Kinase-like_dom_sf"/>
</dbReference>
<comment type="caution">
    <text evidence="2">The sequence shown here is derived from an EMBL/GenBank/DDBJ whole genome shotgun (WGS) entry which is preliminary data.</text>
</comment>
<keyword evidence="2" id="KW-0723">Serine/threonine-protein kinase</keyword>
<accession>A0A5C7ABN9</accession>
<gene>
    <name evidence="2" type="ORF">ES754_04835</name>
</gene>
<organism evidence="2 3">
    <name type="scientific">Psychrobacter frigidicola</name>
    <dbReference type="NCBI Taxonomy" id="45611"/>
    <lineage>
        <taxon>Bacteria</taxon>
        <taxon>Pseudomonadati</taxon>
        <taxon>Pseudomonadota</taxon>
        <taxon>Gammaproteobacteria</taxon>
        <taxon>Moraxellales</taxon>
        <taxon>Moraxellaceae</taxon>
        <taxon>Psychrobacter</taxon>
    </lineage>
</organism>
<keyword evidence="2" id="KW-0418">Kinase</keyword>
<dbReference type="Pfam" id="PF00069">
    <property type="entry name" value="Pkinase"/>
    <property type="match status" value="1"/>
</dbReference>
<dbReference type="SUPFAM" id="SSF56112">
    <property type="entry name" value="Protein kinase-like (PK-like)"/>
    <property type="match status" value="1"/>
</dbReference>
<evidence type="ECO:0000313" key="2">
    <source>
        <dbReference type="EMBL" id="TXD98263.1"/>
    </source>
</evidence>
<dbReference type="CDD" id="cd14014">
    <property type="entry name" value="STKc_PknB_like"/>
    <property type="match status" value="1"/>
</dbReference>
<dbReference type="Proteomes" id="UP000321903">
    <property type="component" value="Unassembled WGS sequence"/>
</dbReference>
<dbReference type="PROSITE" id="PS50011">
    <property type="entry name" value="PROTEIN_KINASE_DOM"/>
    <property type="match status" value="1"/>
</dbReference>
<dbReference type="PANTHER" id="PTHR48055:SF46">
    <property type="entry name" value="LEUCINE-RICH REPEAT SERINE_THREONINE-PROTEIN KINASE 1"/>
    <property type="match status" value="1"/>
</dbReference>
<feature type="domain" description="Protein kinase" evidence="1">
    <location>
        <begin position="47"/>
        <end position="333"/>
    </location>
</feature>
<dbReference type="SMART" id="SM00220">
    <property type="entry name" value="S_TKc"/>
    <property type="match status" value="1"/>
</dbReference>
<dbReference type="Gene3D" id="1.10.510.10">
    <property type="entry name" value="Transferase(Phosphotransferase) domain 1"/>
    <property type="match status" value="1"/>
</dbReference>
<dbReference type="GO" id="GO:0004674">
    <property type="term" value="F:protein serine/threonine kinase activity"/>
    <property type="evidence" value="ECO:0007669"/>
    <property type="project" value="UniProtKB-KW"/>
</dbReference>
<name>A0A5C7ABN9_9GAMM</name>
<evidence type="ECO:0000313" key="3">
    <source>
        <dbReference type="Proteomes" id="UP000321903"/>
    </source>
</evidence>